<protein>
    <submittedName>
        <fullName evidence="1">Unannotated protein</fullName>
    </submittedName>
</protein>
<gene>
    <name evidence="1" type="ORF">UFOPK2579_00730</name>
</gene>
<dbReference type="EMBL" id="CAEZXR010000065">
    <property type="protein sequence ID" value="CAB4697108.1"/>
    <property type="molecule type" value="Genomic_DNA"/>
</dbReference>
<dbReference type="AlphaFoldDB" id="A0A6J6PKY9"/>
<organism evidence="1">
    <name type="scientific">freshwater metagenome</name>
    <dbReference type="NCBI Taxonomy" id="449393"/>
    <lineage>
        <taxon>unclassified sequences</taxon>
        <taxon>metagenomes</taxon>
        <taxon>ecological metagenomes</taxon>
    </lineage>
</organism>
<accession>A0A6J6PKY9</accession>
<name>A0A6J6PKY9_9ZZZZ</name>
<reference evidence="1" key="1">
    <citation type="submission" date="2020-05" db="EMBL/GenBank/DDBJ databases">
        <authorList>
            <person name="Chiriac C."/>
            <person name="Salcher M."/>
            <person name="Ghai R."/>
            <person name="Kavagutti S V."/>
        </authorList>
    </citation>
    <scope>NUCLEOTIDE SEQUENCE</scope>
</reference>
<evidence type="ECO:0000313" key="1">
    <source>
        <dbReference type="EMBL" id="CAB4697108.1"/>
    </source>
</evidence>
<sequence>MTLLDPGVRHEAVAATQETPAPSRWRRRAAIALVVAVGAWALLPTAVRLQPTVDVALAGDAGLLVEGYGAGGAYFLHYRHGETVTMTVPVHNESPLPLTVTGVDLVEPPYPLIEPATGALDAVTIAPFGTVQVPLTFVYANCRYYHERGTNTFDRAIVTGEVLGRDVVEQVHFAVPVVVHSQIILQCPDRTLVRGDDRRL</sequence>
<proteinExistence type="predicted"/>